<feature type="coiled-coil region" evidence="1">
    <location>
        <begin position="305"/>
        <end position="395"/>
    </location>
</feature>
<keyword evidence="1" id="KW-0175">Coiled coil</keyword>
<dbReference type="Proteomes" id="UP000799440">
    <property type="component" value="Unassembled WGS sequence"/>
</dbReference>
<evidence type="ECO:0000313" key="3">
    <source>
        <dbReference type="EMBL" id="KAF2750344.1"/>
    </source>
</evidence>
<evidence type="ECO:0000256" key="1">
    <source>
        <dbReference type="SAM" id="Coils"/>
    </source>
</evidence>
<gene>
    <name evidence="3" type="ORF">M011DRAFT_524163</name>
</gene>
<feature type="compositionally biased region" description="Polar residues" evidence="2">
    <location>
        <begin position="230"/>
        <end position="244"/>
    </location>
</feature>
<evidence type="ECO:0000313" key="4">
    <source>
        <dbReference type="Proteomes" id="UP000799440"/>
    </source>
</evidence>
<accession>A0A6A6VKU3</accession>
<keyword evidence="4" id="KW-1185">Reference proteome</keyword>
<name>A0A6A6VKU3_9PLEO</name>
<protein>
    <submittedName>
        <fullName evidence="3">Uncharacterized protein</fullName>
    </submittedName>
</protein>
<sequence length="406" mass="45691">MTEYAKYAHNIQFAEPFVRLPMTDPAYGPKIRFLIQYYFLEKDFLHSFLRTETERSAFLSACQQLMEKDRIDDLGPTRLKRPPLREDSARRNARPLVVGTEAEPKTSNKKTSVSKNDAAQKSHQAPGHHPSGSTSGAPKSKALLPIPPQNDRLTESGNAWSNTQQAKKDSAGSPTAAAAVKVHPPENPSNETSTDVPKARGNMQQDEVNSVSSVARVVPGLNGPVPAPTPANTTQAENTATSTGKSEKQPPAIKSEWPLKRSHTYIDGAEEPLAKRVVNDTNYVQFLNLKDRIREEESKSQLAETLELKDKVRELETALNANKRESQELKAENEELNARTKRLERTKQEVEDELNARTKRLERTKQGVEDENRRLRHERQQLRHELEQLRSFKEDILALSKKAQGK</sequence>
<dbReference type="EMBL" id="MU006564">
    <property type="protein sequence ID" value="KAF2750344.1"/>
    <property type="molecule type" value="Genomic_DNA"/>
</dbReference>
<dbReference type="AlphaFoldDB" id="A0A6A6VKU3"/>
<feature type="region of interest" description="Disordered" evidence="2">
    <location>
        <begin position="221"/>
        <end position="251"/>
    </location>
</feature>
<feature type="compositionally biased region" description="Polar residues" evidence="2">
    <location>
        <begin position="155"/>
        <end position="165"/>
    </location>
</feature>
<proteinExistence type="predicted"/>
<organism evidence="3 4">
    <name type="scientific">Sporormia fimetaria CBS 119925</name>
    <dbReference type="NCBI Taxonomy" id="1340428"/>
    <lineage>
        <taxon>Eukaryota</taxon>
        <taxon>Fungi</taxon>
        <taxon>Dikarya</taxon>
        <taxon>Ascomycota</taxon>
        <taxon>Pezizomycotina</taxon>
        <taxon>Dothideomycetes</taxon>
        <taxon>Pleosporomycetidae</taxon>
        <taxon>Pleosporales</taxon>
        <taxon>Sporormiaceae</taxon>
        <taxon>Sporormia</taxon>
    </lineage>
</organism>
<evidence type="ECO:0000256" key="2">
    <source>
        <dbReference type="SAM" id="MobiDB-lite"/>
    </source>
</evidence>
<reference evidence="3" key="1">
    <citation type="journal article" date="2020" name="Stud. Mycol.">
        <title>101 Dothideomycetes genomes: a test case for predicting lifestyles and emergence of pathogens.</title>
        <authorList>
            <person name="Haridas S."/>
            <person name="Albert R."/>
            <person name="Binder M."/>
            <person name="Bloem J."/>
            <person name="Labutti K."/>
            <person name="Salamov A."/>
            <person name="Andreopoulos B."/>
            <person name="Baker S."/>
            <person name="Barry K."/>
            <person name="Bills G."/>
            <person name="Bluhm B."/>
            <person name="Cannon C."/>
            <person name="Castanera R."/>
            <person name="Culley D."/>
            <person name="Daum C."/>
            <person name="Ezra D."/>
            <person name="Gonzalez J."/>
            <person name="Henrissat B."/>
            <person name="Kuo A."/>
            <person name="Liang C."/>
            <person name="Lipzen A."/>
            <person name="Lutzoni F."/>
            <person name="Magnuson J."/>
            <person name="Mondo S."/>
            <person name="Nolan M."/>
            <person name="Ohm R."/>
            <person name="Pangilinan J."/>
            <person name="Park H.-J."/>
            <person name="Ramirez L."/>
            <person name="Alfaro M."/>
            <person name="Sun H."/>
            <person name="Tritt A."/>
            <person name="Yoshinaga Y."/>
            <person name="Zwiers L.-H."/>
            <person name="Turgeon B."/>
            <person name="Goodwin S."/>
            <person name="Spatafora J."/>
            <person name="Crous P."/>
            <person name="Grigoriev I."/>
        </authorList>
    </citation>
    <scope>NUCLEOTIDE SEQUENCE</scope>
    <source>
        <strain evidence="3">CBS 119925</strain>
    </source>
</reference>
<feature type="region of interest" description="Disordered" evidence="2">
    <location>
        <begin position="73"/>
        <end position="208"/>
    </location>
</feature>